<dbReference type="AlphaFoldDB" id="W2H2F5"/>
<dbReference type="Proteomes" id="UP000053236">
    <property type="component" value="Unassembled WGS sequence"/>
</dbReference>
<gene>
    <name evidence="2" type="ORF">L915_07083</name>
</gene>
<accession>W2H2F5</accession>
<dbReference type="EMBL" id="KI685840">
    <property type="protein sequence ID" value="ETK88701.1"/>
    <property type="molecule type" value="Genomic_DNA"/>
</dbReference>
<protein>
    <recommendedName>
        <fullName evidence="3">SWIM-type domain-containing protein</fullName>
    </recommendedName>
</protein>
<reference evidence="2" key="1">
    <citation type="submission" date="2013-11" db="EMBL/GenBank/DDBJ databases">
        <title>The Genome Sequence of Phytophthora parasitica CJ02B3.</title>
        <authorList>
            <consortium name="The Broad Institute Genomics Platform"/>
            <person name="Russ C."/>
            <person name="Tyler B."/>
            <person name="Panabieres F."/>
            <person name="Shan W."/>
            <person name="Tripathy S."/>
            <person name="Grunwald N."/>
            <person name="Machado M."/>
            <person name="Johnson C.S."/>
            <person name="Arredondo F."/>
            <person name="Hong C."/>
            <person name="Coffey M."/>
            <person name="Young S.K."/>
            <person name="Zeng Q."/>
            <person name="Gargeya S."/>
            <person name="Fitzgerald M."/>
            <person name="Abouelleil A."/>
            <person name="Alvarado L."/>
            <person name="Chapman S.B."/>
            <person name="Gainer-Dewar J."/>
            <person name="Goldberg J."/>
            <person name="Griggs A."/>
            <person name="Gujja S."/>
            <person name="Hansen M."/>
            <person name="Howarth C."/>
            <person name="Imamovic A."/>
            <person name="Ireland A."/>
            <person name="Larimer J."/>
            <person name="McCowan C."/>
            <person name="Murphy C."/>
            <person name="Pearson M."/>
            <person name="Poon T.W."/>
            <person name="Priest M."/>
            <person name="Roberts A."/>
            <person name="Saif S."/>
            <person name="Shea T."/>
            <person name="Sykes S."/>
            <person name="Wortman J."/>
            <person name="Nusbaum C."/>
            <person name="Birren B."/>
        </authorList>
    </citation>
    <scope>NUCLEOTIDE SEQUENCE [LARGE SCALE GENOMIC DNA]</scope>
    <source>
        <strain evidence="2">CJ02B3</strain>
    </source>
</reference>
<proteinExistence type="predicted"/>
<evidence type="ECO:0000313" key="2">
    <source>
        <dbReference type="EMBL" id="ETK88701.1"/>
    </source>
</evidence>
<organism evidence="2">
    <name type="scientific">Phytophthora nicotianae</name>
    <name type="common">Potato buckeye rot agent</name>
    <name type="synonym">Phytophthora parasitica</name>
    <dbReference type="NCBI Taxonomy" id="4792"/>
    <lineage>
        <taxon>Eukaryota</taxon>
        <taxon>Sar</taxon>
        <taxon>Stramenopiles</taxon>
        <taxon>Oomycota</taxon>
        <taxon>Peronosporomycetes</taxon>
        <taxon>Peronosporales</taxon>
        <taxon>Peronosporaceae</taxon>
        <taxon>Phytophthora</taxon>
    </lineage>
</organism>
<evidence type="ECO:0008006" key="3">
    <source>
        <dbReference type="Google" id="ProtNLM"/>
    </source>
</evidence>
<sequence>MVDADEAQLNGVEDVFASSIGGAKPVGLRCYFHVLAKVHEKTRALEPLLDARVMRDIADLHFTATVGAYSEKKAKLLSDWKGDTRLTAFTVTSRSSGWAAGFIAGKCSTLDQAFPRLIIPSSSRSRLAFLLNDAPSTSEDHVYVASELCDRVYDPQARRTSESLPVTSRLRVQTARAEVRGTPGEGWRVDVLCRCCPCDYYLKLGVCTHLVFALYVRGLLDLSKRKKLAYRGSNNALRAQSERQPAGRPIGNSTALNKE</sequence>
<dbReference type="VEuPathDB" id="FungiDB:PPTG_15556"/>
<feature type="region of interest" description="Disordered" evidence="1">
    <location>
        <begin position="235"/>
        <end position="259"/>
    </location>
</feature>
<name>W2H2F5_PHYNI</name>
<evidence type="ECO:0000256" key="1">
    <source>
        <dbReference type="SAM" id="MobiDB-lite"/>
    </source>
</evidence>